<evidence type="ECO:0000256" key="6">
    <source>
        <dbReference type="ARBA" id="ARBA00022771"/>
    </source>
</evidence>
<dbReference type="Pfam" id="PF00097">
    <property type="entry name" value="zf-C3HC4"/>
    <property type="match status" value="1"/>
</dbReference>
<dbReference type="PROSITE" id="PS00518">
    <property type="entry name" value="ZF_RING_1"/>
    <property type="match status" value="1"/>
</dbReference>
<comment type="caution">
    <text evidence="14">The sequence shown here is derived from an EMBL/GenBank/DDBJ whole genome shotgun (WGS) entry which is preliminary data.</text>
</comment>
<feature type="transmembrane region" description="Helical" evidence="11">
    <location>
        <begin position="285"/>
        <end position="303"/>
    </location>
</feature>
<protein>
    <recommendedName>
        <fullName evidence="11">E3 ubiquitin-protein ligase RMA</fullName>
        <ecNumber evidence="11">2.3.2.27</ecNumber>
    </recommendedName>
    <alternativeName>
        <fullName evidence="11">Protein RING membrane-anchor</fullName>
    </alternativeName>
    <alternativeName>
        <fullName evidence="11">RING-type E3 ubiquitin transferase RMA</fullName>
    </alternativeName>
</protein>
<dbReference type="UniPathway" id="UPA00143"/>
<dbReference type="PROSITE" id="PS50089">
    <property type="entry name" value="ZF_RING_2"/>
    <property type="match status" value="1"/>
</dbReference>
<keyword evidence="11" id="KW-1133">Transmembrane helix</keyword>
<comment type="catalytic activity">
    <reaction evidence="1 11">
        <text>S-ubiquitinyl-[E2 ubiquitin-conjugating enzyme]-L-cysteine + [acceptor protein]-L-lysine = [E2 ubiquitin-conjugating enzyme]-L-cysteine + N(6)-ubiquitinyl-[acceptor protein]-L-lysine.</text>
        <dbReference type="EC" id="2.3.2.27"/>
    </reaction>
</comment>
<evidence type="ECO:0000256" key="5">
    <source>
        <dbReference type="ARBA" id="ARBA00022723"/>
    </source>
</evidence>
<keyword evidence="6 10" id="KW-0863">Zinc-finger</keyword>
<dbReference type="Proteomes" id="UP000436088">
    <property type="component" value="Unassembled WGS sequence"/>
</dbReference>
<evidence type="ECO:0000313" key="15">
    <source>
        <dbReference type="Proteomes" id="UP000436088"/>
    </source>
</evidence>
<keyword evidence="8 11" id="KW-0862">Zinc</keyword>
<feature type="region of interest" description="Disordered" evidence="12">
    <location>
        <begin position="69"/>
        <end position="88"/>
    </location>
</feature>
<evidence type="ECO:0000256" key="2">
    <source>
        <dbReference type="ARBA" id="ARBA00004308"/>
    </source>
</evidence>
<evidence type="ECO:0000256" key="1">
    <source>
        <dbReference type="ARBA" id="ARBA00000900"/>
    </source>
</evidence>
<evidence type="ECO:0000256" key="11">
    <source>
        <dbReference type="RuleBase" id="RU369090"/>
    </source>
</evidence>
<dbReference type="CDD" id="cd16745">
    <property type="entry name" value="RING-HC_AtRMA-like"/>
    <property type="match status" value="1"/>
</dbReference>
<comment type="function">
    <text evidence="11">E3 ubiquitin-protein ligase.</text>
</comment>
<dbReference type="InterPro" id="IPR045103">
    <property type="entry name" value="RNF5/RNF185-like"/>
</dbReference>
<dbReference type="EMBL" id="VEPZ02001556">
    <property type="protein sequence ID" value="KAE8668195.1"/>
    <property type="molecule type" value="Genomic_DNA"/>
</dbReference>
<evidence type="ECO:0000256" key="12">
    <source>
        <dbReference type="SAM" id="MobiDB-lite"/>
    </source>
</evidence>
<dbReference type="GO" id="GO:0016567">
    <property type="term" value="P:protein ubiquitination"/>
    <property type="evidence" value="ECO:0007669"/>
    <property type="project" value="UniProtKB-UniPathway"/>
</dbReference>
<keyword evidence="9 11" id="KW-0472">Membrane</keyword>
<gene>
    <name evidence="14" type="ORF">F3Y22_tig00112344pilonHSYRG00165</name>
</gene>
<keyword evidence="11" id="KW-0812">Transmembrane</keyword>
<keyword evidence="4 11" id="KW-0808">Transferase</keyword>
<keyword evidence="11" id="KW-0256">Endoplasmic reticulum</keyword>
<dbReference type="InterPro" id="IPR001841">
    <property type="entry name" value="Znf_RING"/>
</dbReference>
<name>A0A6A2XMJ6_HIBSY</name>
<proteinExistence type="predicted"/>
<sequence length="304" mass="34287">MVSLLRSSSFKNLLFLPQSTIQSPFAHKYIASGFGCLWKKTFTRFSIAAKRQVATERYFEDANDPLNGLEKNPMENWENRTNSVTDSDDDTPSRFDCNICLDSVQDPVVTLCGHLYCWPCIYKWLHLQTISTENQNPRQQQCPVCKAEVSHTTLIPLYGRGLTTNASTGNTPKRPLGPTCGVGRIRSPNTTGGLRFPQSLHHHDYSYEPQLYYTQPGGYHNSSMLSPSGTMISVPDPVTGMLGEMVYTRVFGNSNSDLYTHPNSYNLAGSTSRRIRRQLMQADKSLSRISFFLCCCIFFCLLLF</sequence>
<keyword evidence="15" id="KW-1185">Reference proteome</keyword>
<evidence type="ECO:0000256" key="3">
    <source>
        <dbReference type="ARBA" id="ARBA00004906"/>
    </source>
</evidence>
<dbReference type="GO" id="GO:0006511">
    <property type="term" value="P:ubiquitin-dependent protein catabolic process"/>
    <property type="evidence" value="ECO:0007669"/>
    <property type="project" value="UniProtKB-UniRule"/>
</dbReference>
<evidence type="ECO:0000256" key="9">
    <source>
        <dbReference type="ARBA" id="ARBA00023136"/>
    </source>
</evidence>
<keyword evidence="7 11" id="KW-0833">Ubl conjugation pathway</keyword>
<dbReference type="InterPro" id="IPR017907">
    <property type="entry name" value="Znf_RING_CS"/>
</dbReference>
<dbReference type="InterPro" id="IPR018957">
    <property type="entry name" value="Znf_C3HC4_RING-type"/>
</dbReference>
<dbReference type="Gene3D" id="3.30.40.10">
    <property type="entry name" value="Zinc/RING finger domain, C3HC4 (zinc finger)"/>
    <property type="match status" value="1"/>
</dbReference>
<reference evidence="14" key="1">
    <citation type="submission" date="2019-09" db="EMBL/GenBank/DDBJ databases">
        <title>Draft genome information of white flower Hibiscus syriacus.</title>
        <authorList>
            <person name="Kim Y.-M."/>
        </authorList>
    </citation>
    <scope>NUCLEOTIDE SEQUENCE [LARGE SCALE GENOMIC DNA]</scope>
    <source>
        <strain evidence="14">YM2019G1</strain>
    </source>
</reference>
<dbReference type="GO" id="GO:0008270">
    <property type="term" value="F:zinc ion binding"/>
    <property type="evidence" value="ECO:0007669"/>
    <property type="project" value="UniProtKB-KW"/>
</dbReference>
<evidence type="ECO:0000256" key="7">
    <source>
        <dbReference type="ARBA" id="ARBA00022786"/>
    </source>
</evidence>
<feature type="domain" description="RING-type" evidence="13">
    <location>
        <begin position="97"/>
        <end position="146"/>
    </location>
</feature>
<dbReference type="InterPro" id="IPR013083">
    <property type="entry name" value="Znf_RING/FYVE/PHD"/>
</dbReference>
<evidence type="ECO:0000259" key="13">
    <source>
        <dbReference type="PROSITE" id="PS50089"/>
    </source>
</evidence>
<dbReference type="GO" id="GO:0005789">
    <property type="term" value="C:endoplasmic reticulum membrane"/>
    <property type="evidence" value="ECO:0007669"/>
    <property type="project" value="UniProtKB-SubCell"/>
</dbReference>
<dbReference type="SUPFAM" id="SSF57850">
    <property type="entry name" value="RING/U-box"/>
    <property type="match status" value="1"/>
</dbReference>
<dbReference type="EC" id="2.3.2.27" evidence="11"/>
<dbReference type="SMART" id="SM00184">
    <property type="entry name" value="RING"/>
    <property type="match status" value="1"/>
</dbReference>
<keyword evidence="5 11" id="KW-0479">Metal-binding</keyword>
<organism evidence="14 15">
    <name type="scientific">Hibiscus syriacus</name>
    <name type="common">Rose of Sharon</name>
    <dbReference type="NCBI Taxonomy" id="106335"/>
    <lineage>
        <taxon>Eukaryota</taxon>
        <taxon>Viridiplantae</taxon>
        <taxon>Streptophyta</taxon>
        <taxon>Embryophyta</taxon>
        <taxon>Tracheophyta</taxon>
        <taxon>Spermatophyta</taxon>
        <taxon>Magnoliopsida</taxon>
        <taxon>eudicotyledons</taxon>
        <taxon>Gunneridae</taxon>
        <taxon>Pentapetalae</taxon>
        <taxon>rosids</taxon>
        <taxon>malvids</taxon>
        <taxon>Malvales</taxon>
        <taxon>Malvaceae</taxon>
        <taxon>Malvoideae</taxon>
        <taxon>Hibiscus</taxon>
    </lineage>
</organism>
<evidence type="ECO:0000256" key="8">
    <source>
        <dbReference type="ARBA" id="ARBA00022833"/>
    </source>
</evidence>
<dbReference type="PANTHER" id="PTHR12313">
    <property type="entry name" value="E3 UBIQUITIN-PROTEIN LIGASE RNF5-RELATED"/>
    <property type="match status" value="1"/>
</dbReference>
<comment type="subcellular location">
    <subcellularLocation>
        <location evidence="2">Endomembrane system</location>
    </subcellularLocation>
    <subcellularLocation>
        <location evidence="11">Endoplasmic reticulum membrane</location>
        <topology evidence="11">Single-pass type IV membrane protein</topology>
    </subcellularLocation>
</comment>
<comment type="domain">
    <text evidence="11">The RING-type zinc finger domain is responsible for E3 ligase activity.</text>
</comment>
<evidence type="ECO:0000256" key="10">
    <source>
        <dbReference type="PROSITE-ProRule" id="PRU00175"/>
    </source>
</evidence>
<comment type="pathway">
    <text evidence="3 11">Protein modification; protein ubiquitination.</text>
</comment>
<evidence type="ECO:0000313" key="14">
    <source>
        <dbReference type="EMBL" id="KAE8668195.1"/>
    </source>
</evidence>
<evidence type="ECO:0000256" key="4">
    <source>
        <dbReference type="ARBA" id="ARBA00022679"/>
    </source>
</evidence>
<dbReference type="AlphaFoldDB" id="A0A6A2XMJ6"/>
<accession>A0A6A2XMJ6</accession>
<dbReference type="GO" id="GO:0061630">
    <property type="term" value="F:ubiquitin protein ligase activity"/>
    <property type="evidence" value="ECO:0007669"/>
    <property type="project" value="UniProtKB-UniRule"/>
</dbReference>
<feature type="region of interest" description="Disordered" evidence="12">
    <location>
        <begin position="163"/>
        <end position="182"/>
    </location>
</feature>